<dbReference type="SUPFAM" id="SSF109854">
    <property type="entry name" value="DinB/YfiT-like putative metalloenzymes"/>
    <property type="match status" value="1"/>
</dbReference>
<dbReference type="InterPro" id="IPR012550">
    <property type="entry name" value="DUF1706"/>
</dbReference>
<evidence type="ECO:0000313" key="2">
    <source>
        <dbReference type="Proteomes" id="UP000248536"/>
    </source>
</evidence>
<dbReference type="PIRSF" id="PIRSF031551">
    <property type="entry name" value="DUF1706"/>
    <property type="match status" value="1"/>
</dbReference>
<dbReference type="PANTHER" id="PTHR40658">
    <property type="match status" value="1"/>
</dbReference>
<dbReference type="PANTHER" id="PTHR40658:SF4">
    <property type="entry name" value="HYPOTHETICAL CYTOSOLIC PROTEIN"/>
    <property type="match status" value="1"/>
</dbReference>
<accession>A0A2Z4LTY3</accession>
<proteinExistence type="predicted"/>
<dbReference type="KEGG" id="spon:HME9304_02042"/>
<dbReference type="RefSeq" id="WP_112378458.1">
    <property type="nucleotide sequence ID" value="NZ_CP030104.1"/>
</dbReference>
<dbReference type="AlphaFoldDB" id="A0A2Z4LTY3"/>
<dbReference type="Proteomes" id="UP000248536">
    <property type="component" value="Chromosome"/>
</dbReference>
<dbReference type="Pfam" id="PF08020">
    <property type="entry name" value="DUF1706"/>
    <property type="match status" value="1"/>
</dbReference>
<keyword evidence="2" id="KW-1185">Reference proteome</keyword>
<reference evidence="1 2" key="1">
    <citation type="submission" date="2018-06" db="EMBL/GenBank/DDBJ databases">
        <title>Spongiibacterium sp. HME9304 Genome sequencing and assembly.</title>
        <authorList>
            <person name="Kang H."/>
            <person name="Kim H."/>
            <person name="Joh K."/>
        </authorList>
    </citation>
    <scope>NUCLEOTIDE SEQUENCE [LARGE SCALE GENOMIC DNA]</scope>
    <source>
        <strain evidence="1 2">HME9304</strain>
    </source>
</reference>
<gene>
    <name evidence="1" type="ORF">HME9304_02042</name>
</gene>
<protein>
    <recommendedName>
        <fullName evidence="3">DfsB family protein</fullName>
    </recommendedName>
</protein>
<dbReference type="Gene3D" id="1.20.120.450">
    <property type="entry name" value="dinb family like domain"/>
    <property type="match status" value="1"/>
</dbReference>
<sequence length="165" mass="19675">MPRPKIKKDLQELSNANFEKLNNYIDSFSQTEQEEDFPKGTMNRNIRDVLGHLHHWHLMFLDWYIVGMKGEKPHIPAKGYNWRTIPALNKEIHEKYSNLDLEEIKKRFNKSHSKIMKIIDGHTNEELFERKRYEWTGNNAMGAYAIGVLSSHYDWAYKIIRKAKK</sequence>
<name>A0A2Z4LTY3_9FLAO</name>
<dbReference type="OrthoDB" id="9786621at2"/>
<evidence type="ECO:0008006" key="3">
    <source>
        <dbReference type="Google" id="ProtNLM"/>
    </source>
</evidence>
<organism evidence="1 2">
    <name type="scientific">Flagellimonas maritima</name>
    <dbReference type="NCBI Taxonomy" id="1383885"/>
    <lineage>
        <taxon>Bacteria</taxon>
        <taxon>Pseudomonadati</taxon>
        <taxon>Bacteroidota</taxon>
        <taxon>Flavobacteriia</taxon>
        <taxon>Flavobacteriales</taxon>
        <taxon>Flavobacteriaceae</taxon>
        <taxon>Flagellimonas</taxon>
    </lineage>
</organism>
<dbReference type="EMBL" id="CP030104">
    <property type="protein sequence ID" value="AWX45034.1"/>
    <property type="molecule type" value="Genomic_DNA"/>
</dbReference>
<dbReference type="InterPro" id="IPR034660">
    <property type="entry name" value="DinB/YfiT-like"/>
</dbReference>
<evidence type="ECO:0000313" key="1">
    <source>
        <dbReference type="EMBL" id="AWX45034.1"/>
    </source>
</evidence>